<evidence type="ECO:0000256" key="1">
    <source>
        <dbReference type="SAM" id="MobiDB-lite"/>
    </source>
</evidence>
<organism evidence="2">
    <name type="scientific">Manihot esculenta</name>
    <name type="common">Cassava</name>
    <name type="synonym">Jatropha manihot</name>
    <dbReference type="NCBI Taxonomy" id="3983"/>
    <lineage>
        <taxon>Eukaryota</taxon>
        <taxon>Viridiplantae</taxon>
        <taxon>Streptophyta</taxon>
        <taxon>Embryophyta</taxon>
        <taxon>Tracheophyta</taxon>
        <taxon>Spermatophyta</taxon>
        <taxon>Magnoliopsida</taxon>
        <taxon>eudicotyledons</taxon>
        <taxon>Gunneridae</taxon>
        <taxon>Pentapetalae</taxon>
        <taxon>rosids</taxon>
        <taxon>fabids</taxon>
        <taxon>Malpighiales</taxon>
        <taxon>Euphorbiaceae</taxon>
        <taxon>Crotonoideae</taxon>
        <taxon>Manihoteae</taxon>
        <taxon>Manihot</taxon>
    </lineage>
</organism>
<feature type="region of interest" description="Disordered" evidence="1">
    <location>
        <begin position="57"/>
        <end position="77"/>
    </location>
</feature>
<gene>
    <name evidence="2" type="ORF">MANES_01G108200</name>
</gene>
<dbReference type="AlphaFoldDB" id="A0A2C9WJJ2"/>
<proteinExistence type="predicted"/>
<reference evidence="2" key="1">
    <citation type="submission" date="2016-02" db="EMBL/GenBank/DDBJ databases">
        <title>WGS assembly of Manihot esculenta.</title>
        <authorList>
            <person name="Bredeson J.V."/>
            <person name="Prochnik S.E."/>
            <person name="Lyons J.B."/>
            <person name="Schmutz J."/>
            <person name="Grimwood J."/>
            <person name="Vrebalov J."/>
            <person name="Bart R.S."/>
            <person name="Amuge T."/>
            <person name="Ferguson M.E."/>
            <person name="Green R."/>
            <person name="Putnam N."/>
            <person name="Stites J."/>
            <person name="Rounsley S."/>
            <person name="Rokhsar D.S."/>
        </authorList>
    </citation>
    <scope>NUCLEOTIDE SEQUENCE [LARGE SCALE GENOMIC DNA]</scope>
    <source>
        <tissue evidence="2">Leaf</tissue>
    </source>
</reference>
<feature type="compositionally biased region" description="Basic and acidic residues" evidence="1">
    <location>
        <begin position="66"/>
        <end position="77"/>
    </location>
</feature>
<protein>
    <submittedName>
        <fullName evidence="2">Uncharacterized protein</fullName>
    </submittedName>
</protein>
<evidence type="ECO:0000313" key="2">
    <source>
        <dbReference type="EMBL" id="OAY60388.1"/>
    </source>
</evidence>
<name>A0A2C9WJJ2_MANES</name>
<sequence>MPSLSRSRLLSFLGSLKDCRWMVAANSALFHLGISVWVDSFFDFACLFVVFSWPTCGPGVPGDGADGSRRLKMDEWH</sequence>
<accession>A0A2C9WJJ2</accession>
<dbReference type="EMBL" id="CM004387">
    <property type="protein sequence ID" value="OAY60388.1"/>
    <property type="molecule type" value="Genomic_DNA"/>
</dbReference>